<sequence length="136" mass="15418">MWDDVTQHGVLIDFGAALNHEVLPEGWFNPSGTPPYAPPEFLQRRKGSAGDVWALGVTMLFAFKYVKLPDGAWILPHVFEEDLVLEEMKSWLNVVEGWREALIEQNHGLLAGMLEPDPDKRIVAAELELQLKVRRT</sequence>
<evidence type="ECO:0000313" key="2">
    <source>
        <dbReference type="EMBL" id="KKY38967.1"/>
    </source>
</evidence>
<feature type="domain" description="Protein kinase" evidence="1">
    <location>
        <begin position="1"/>
        <end position="136"/>
    </location>
</feature>
<accession>A0A0G2FXV1</accession>
<dbReference type="STRING" id="1214573.A0A0G2FXV1"/>
<dbReference type="InterPro" id="IPR000719">
    <property type="entry name" value="Prot_kinase_dom"/>
</dbReference>
<dbReference type="SUPFAM" id="SSF56112">
    <property type="entry name" value="Protein kinase-like (PK-like)"/>
    <property type="match status" value="1"/>
</dbReference>
<reference evidence="2 3" key="2">
    <citation type="submission" date="2015-05" db="EMBL/GenBank/DDBJ databases">
        <authorList>
            <person name="Morales-Cruz A."/>
            <person name="Amrine K.C."/>
            <person name="Cantu D."/>
        </authorList>
    </citation>
    <scope>NUCLEOTIDE SEQUENCE [LARGE SCALE GENOMIC DNA]</scope>
    <source>
        <strain evidence="2">DA912</strain>
    </source>
</reference>
<gene>
    <name evidence="2" type="ORF">UCDDA912_g00999</name>
</gene>
<dbReference type="OrthoDB" id="1668230at2759"/>
<keyword evidence="2" id="KW-0808">Transferase</keyword>
<protein>
    <submittedName>
        <fullName evidence="2">Putative serine threonine protein kinase</fullName>
    </submittedName>
</protein>
<evidence type="ECO:0000313" key="3">
    <source>
        <dbReference type="Proteomes" id="UP000034680"/>
    </source>
</evidence>
<name>A0A0G2FXV1_9PEZI</name>
<dbReference type="PROSITE" id="PS50011">
    <property type="entry name" value="PROTEIN_KINASE_DOM"/>
    <property type="match status" value="1"/>
</dbReference>
<comment type="caution">
    <text evidence="2">The sequence shown here is derived from an EMBL/GenBank/DDBJ whole genome shotgun (WGS) entry which is preliminary data.</text>
</comment>
<dbReference type="InterPro" id="IPR011009">
    <property type="entry name" value="Kinase-like_dom_sf"/>
</dbReference>
<organism evidence="2 3">
    <name type="scientific">Diaporthe ampelina</name>
    <dbReference type="NCBI Taxonomy" id="1214573"/>
    <lineage>
        <taxon>Eukaryota</taxon>
        <taxon>Fungi</taxon>
        <taxon>Dikarya</taxon>
        <taxon>Ascomycota</taxon>
        <taxon>Pezizomycotina</taxon>
        <taxon>Sordariomycetes</taxon>
        <taxon>Sordariomycetidae</taxon>
        <taxon>Diaporthales</taxon>
        <taxon>Diaporthaceae</taxon>
        <taxon>Diaporthe</taxon>
    </lineage>
</organism>
<proteinExistence type="predicted"/>
<dbReference type="AlphaFoldDB" id="A0A0G2FXV1"/>
<dbReference type="Proteomes" id="UP000034680">
    <property type="component" value="Unassembled WGS sequence"/>
</dbReference>
<evidence type="ECO:0000259" key="1">
    <source>
        <dbReference type="PROSITE" id="PS50011"/>
    </source>
</evidence>
<dbReference type="Gene3D" id="1.10.510.10">
    <property type="entry name" value="Transferase(Phosphotransferase) domain 1"/>
    <property type="match status" value="1"/>
</dbReference>
<keyword evidence="3" id="KW-1185">Reference proteome</keyword>
<dbReference type="EMBL" id="LCUC01000041">
    <property type="protein sequence ID" value="KKY38967.1"/>
    <property type="molecule type" value="Genomic_DNA"/>
</dbReference>
<dbReference type="Pfam" id="PF00069">
    <property type="entry name" value="Pkinase"/>
    <property type="match status" value="1"/>
</dbReference>
<keyword evidence="2" id="KW-0418">Kinase</keyword>
<dbReference type="GO" id="GO:0005524">
    <property type="term" value="F:ATP binding"/>
    <property type="evidence" value="ECO:0007669"/>
    <property type="project" value="InterPro"/>
</dbReference>
<dbReference type="GO" id="GO:0004672">
    <property type="term" value="F:protein kinase activity"/>
    <property type="evidence" value="ECO:0007669"/>
    <property type="project" value="InterPro"/>
</dbReference>
<reference evidence="2 3" key="1">
    <citation type="submission" date="2015-05" db="EMBL/GenBank/DDBJ databases">
        <title>Distinctive expansion of gene families associated with plant cell wall degradation and secondary metabolism in the genomes of grapevine trunk pathogens.</title>
        <authorList>
            <person name="Lawrence D.P."/>
            <person name="Travadon R."/>
            <person name="Rolshausen P.E."/>
            <person name="Baumgartner K."/>
        </authorList>
    </citation>
    <scope>NUCLEOTIDE SEQUENCE [LARGE SCALE GENOMIC DNA]</scope>
    <source>
        <strain evidence="2">DA912</strain>
    </source>
</reference>